<sequence>MSFNPLWLALIVVVLMIIWEIAGKHKSPQRGWIIAGVCFILGMAVFGYFFQQSRQSSSLHVVGYASKTFESDMVKWTLAMQKNSDLGGLMNAYTTLNKDVNEFKNLLLAKGIAEKDIDIQPPTSSPVYDNSGNITGYNVNQTLYILSKDIPTVESIALDPQFFAQRSIILMQSNLDYLYSKLPDLKKEMIGAATEDAYARAKEISSASKTHLGKLIYARTGVFQITEPYSTEVSDYGFYRTNTRTKSISVTVT</sequence>
<feature type="non-terminal residue" evidence="1">
    <location>
        <position position="253"/>
    </location>
</feature>
<dbReference type="Proteomes" id="UP000294588">
    <property type="component" value="Unassembled WGS sequence"/>
</dbReference>
<reference evidence="1" key="1">
    <citation type="submission" date="2019-03" db="EMBL/GenBank/DDBJ databases">
        <title>Candidatus Syntrophosphaera thermopropionivorans: a novel player in syntrophic propionate oxidation during anaerobic digestion.</title>
        <authorList>
            <person name="Dyksma S."/>
        </authorList>
    </citation>
    <scope>NUCLEOTIDE SEQUENCE</scope>
    <source>
        <strain evidence="1">W5</strain>
    </source>
</reference>
<protein>
    <submittedName>
        <fullName evidence="1">SIMPL domain-containing protein</fullName>
    </submittedName>
</protein>
<evidence type="ECO:0000313" key="2">
    <source>
        <dbReference type="Proteomes" id="UP000294588"/>
    </source>
</evidence>
<evidence type="ECO:0000313" key="1">
    <source>
        <dbReference type="EMBL" id="TDF73417.1"/>
    </source>
</evidence>
<dbReference type="EMBL" id="SMOG01000006">
    <property type="protein sequence ID" value="TDF73417.1"/>
    <property type="molecule type" value="Genomic_DNA"/>
</dbReference>
<organism evidence="1 2">
    <name type="scientific">Candidatus Syntrophosphaera thermopropionivorans</name>
    <dbReference type="NCBI Taxonomy" id="2593015"/>
    <lineage>
        <taxon>Bacteria</taxon>
        <taxon>Pseudomonadati</taxon>
        <taxon>Candidatus Cloacimonadota</taxon>
        <taxon>Candidatus Cloacimonadia</taxon>
        <taxon>Candidatus Cloacimonadales</taxon>
        <taxon>Candidatus Cloacimonadaceae</taxon>
        <taxon>Candidatus Syntrophosphaera</taxon>
    </lineage>
</organism>
<proteinExistence type="predicted"/>
<comment type="caution">
    <text evidence="1">The sequence shown here is derived from an EMBL/GenBank/DDBJ whole genome shotgun (WGS) entry which is preliminary data.</text>
</comment>
<accession>A0AC61QJR5</accession>
<name>A0AC61QJR5_9BACT</name>
<gene>
    <name evidence="1" type="ORF">E0946_03395</name>
</gene>
<keyword evidence="2" id="KW-1185">Reference proteome</keyword>